<keyword evidence="2" id="KW-1185">Reference proteome</keyword>
<gene>
    <name evidence="1" type="ORF">K7432_007145</name>
</gene>
<reference evidence="1 2" key="1">
    <citation type="submission" date="2023-04" db="EMBL/GenBank/DDBJ databases">
        <title>Genome of Basidiobolus ranarum AG-B5.</title>
        <authorList>
            <person name="Stajich J.E."/>
            <person name="Carter-House D."/>
            <person name="Gryganskyi A."/>
        </authorList>
    </citation>
    <scope>NUCLEOTIDE SEQUENCE [LARGE SCALE GENOMIC DNA]</scope>
    <source>
        <strain evidence="1 2">AG-B5</strain>
    </source>
</reference>
<proteinExistence type="predicted"/>
<feature type="non-terminal residue" evidence="1">
    <location>
        <position position="54"/>
    </location>
</feature>
<sequence length="54" mass="6319">MTGADISDNYFTYKGEPIPSEEDLVWEDDYVEWDEKYQLPPPEKPITSPKAQRV</sequence>
<dbReference type="Proteomes" id="UP001479436">
    <property type="component" value="Unassembled WGS sequence"/>
</dbReference>
<name>A0ABR2W0L7_9FUNG</name>
<evidence type="ECO:0000313" key="2">
    <source>
        <dbReference type="Proteomes" id="UP001479436"/>
    </source>
</evidence>
<dbReference type="EMBL" id="JASJQH010007216">
    <property type="protein sequence ID" value="KAK9712472.1"/>
    <property type="molecule type" value="Genomic_DNA"/>
</dbReference>
<accession>A0ABR2W0L7</accession>
<organism evidence="1 2">
    <name type="scientific">Basidiobolus ranarum</name>
    <dbReference type="NCBI Taxonomy" id="34480"/>
    <lineage>
        <taxon>Eukaryota</taxon>
        <taxon>Fungi</taxon>
        <taxon>Fungi incertae sedis</taxon>
        <taxon>Zoopagomycota</taxon>
        <taxon>Entomophthoromycotina</taxon>
        <taxon>Basidiobolomycetes</taxon>
        <taxon>Basidiobolales</taxon>
        <taxon>Basidiobolaceae</taxon>
        <taxon>Basidiobolus</taxon>
    </lineage>
</organism>
<protein>
    <submittedName>
        <fullName evidence="1">Uncharacterized protein</fullName>
    </submittedName>
</protein>
<comment type="caution">
    <text evidence="1">The sequence shown here is derived from an EMBL/GenBank/DDBJ whole genome shotgun (WGS) entry which is preliminary data.</text>
</comment>
<evidence type="ECO:0000313" key="1">
    <source>
        <dbReference type="EMBL" id="KAK9712472.1"/>
    </source>
</evidence>